<feature type="compositionally biased region" description="Basic and acidic residues" evidence="1">
    <location>
        <begin position="1120"/>
        <end position="1139"/>
    </location>
</feature>
<accession>A0ABQ5DF21</accession>
<feature type="region of interest" description="Disordered" evidence="1">
    <location>
        <begin position="1403"/>
        <end position="1565"/>
    </location>
</feature>
<feature type="compositionally biased region" description="Polar residues" evidence="1">
    <location>
        <begin position="1465"/>
        <end position="1485"/>
    </location>
</feature>
<sequence length="1565" mass="174777">MLMLLRSIIEDDYLCFKGAGEWLKRRVVITQRFGLTGGLNRTNGMRIFMKSIKEGPFQTGKQSQILLLEEPRVSFIRYQYVLESLKTVGEEKERTGKVVVLDVRGSNSATNQGRTFNLGGMICTQCETIFLIADECDAFDSDVDVWSTSPTMFMANFTSEDQSTIDAAIHTTQYHLWLQDHDAFVDHMDEYHDVHEMQNDVQHNYLVESGANYTSDSNIIPFLIRLVLQSSLANKISLKVVRLRHTFVHDIDCDIDPKAVWDISSKVCSRTLNKEVVGKTYTSLGGKTRAYHDDPWPTQNRARSNRQRAGDVISTNVTSLVFKTIAQDARNKCFSSNPVWHNIIGNVNAEDTQHVLIPSRSSQRWSKIILWITSFGIPSSCINQKIQLASDALWCCFHMNCLGSKPRTSIWPVDRRLLVSTMQDEINEFDRLEVWELELSAQSHVHGYRSKVDLQNAVLAGMSRYNEKFVASASVSIEDSWNTMAEQNVPAQPPTRTDEQIVPRSQWLTIGKSNLLFNAQKIQKNPIFQISVDILSNTNFFQAFTASANVPAIYLQQFWKTMSYNEKTGVYSCQLDEQWFDLSADLLRKALAITPVNPTHPFELPPSGDTVIDFVNELGYPEPVEIVSSIRTNYVYQPWRAILSLLNQCLTGKTSGSDKPRHPVLQMLWGIVTQTNVDHAELIWEEFTQGIQTFFSHKASHKASLKNPKKKVTPLLIPYGRFSKVIIYYLASNNNIHRRPDSAVHHTGDDYVLGNLKFVPKGESVEVFGMAIPDPLITEAIQQSSYYPKYLKMVAENTKKTPQESASVQPATKRATPKKPTTTTPVKQTKPAPPPTKKPSKRKLPQKVRKGKPAFQLVDEEDETQQESIPQREDDDPDLDLAKKLSLEAHQEKGEEEGNDADLERAIKLSLDPAFLPQGRAPVGGVTIRDPVSEATPKLHEVVGKGKAVVTDQFILARRDQSPPDSTTGPSSRPDDDTSEKVIHESSSTSDSERTESDTESGTPKGDKVQSEIVTSTVTSGVSIPVSDPEKAHEALAGPNPEPMQEDQTGSDSGKLHVSLAGPNPEHMDDEFLATAYPKVHENLKLITDERVIDDKPESHSGSMSSMKNLDDTFNFGDQFLHDKPTEDDQEKSKVREESDSTIPDSSHQTVTSTPPVIPPFTEVSSSKPSLLVTPPPINTEATTITTSLPEITPFIALQLRVARLEQEMSEVKKTDHSADVLASIRSQVPTAVDNLTFCLDLIEKYSVLPGPEFVKNQESEKSPKEIGLLIIAKLALVVCYEWKVGFGLGFDWGLTFLASVLYSSDSRVRACSFLTVQTDMCILHLSEIIKAKKEQDEEKQDSTYSIRSTDKVDLEEFDLKSALFSHMNKKKSANKNTTNYRLYHALMEALIADEDAMDKEVADKVKDHKRKHDSDDDDDEGPSAGSNQGRSTKKRRSDSAASGSAKPPPKDDDQSSKKPRESDASASKQHPALTSTGWQITNTRDAGADSSMHRSDPESEHSEQSSDDISKQDEGNDLDMEDTDNAHIPKVSTTTWFKPIPESERPATPEPNGPHLPPLIFPKP</sequence>
<reference evidence="2" key="1">
    <citation type="journal article" date="2022" name="Int. J. Mol. Sci.">
        <title>Draft Genome of Tanacetum Coccineum: Genomic Comparison of Closely Related Tanacetum-Family Plants.</title>
        <authorList>
            <person name="Yamashiro T."/>
            <person name="Shiraishi A."/>
            <person name="Nakayama K."/>
            <person name="Satake H."/>
        </authorList>
    </citation>
    <scope>NUCLEOTIDE SEQUENCE</scope>
</reference>
<feature type="region of interest" description="Disordered" evidence="1">
    <location>
        <begin position="1091"/>
        <end position="1175"/>
    </location>
</feature>
<feature type="region of interest" description="Disordered" evidence="1">
    <location>
        <begin position="954"/>
        <end position="1069"/>
    </location>
</feature>
<feature type="compositionally biased region" description="Low complexity" evidence="1">
    <location>
        <begin position="810"/>
        <end position="830"/>
    </location>
</feature>
<feature type="compositionally biased region" description="Basic and acidic residues" evidence="1">
    <location>
        <begin position="1449"/>
        <end position="1464"/>
    </location>
</feature>
<feature type="compositionally biased region" description="Pro residues" evidence="1">
    <location>
        <begin position="1549"/>
        <end position="1565"/>
    </location>
</feature>
<organism evidence="2 3">
    <name type="scientific">Tanacetum coccineum</name>
    <dbReference type="NCBI Taxonomy" id="301880"/>
    <lineage>
        <taxon>Eukaryota</taxon>
        <taxon>Viridiplantae</taxon>
        <taxon>Streptophyta</taxon>
        <taxon>Embryophyta</taxon>
        <taxon>Tracheophyta</taxon>
        <taxon>Spermatophyta</taxon>
        <taxon>Magnoliopsida</taxon>
        <taxon>eudicotyledons</taxon>
        <taxon>Gunneridae</taxon>
        <taxon>Pentapetalae</taxon>
        <taxon>asterids</taxon>
        <taxon>campanulids</taxon>
        <taxon>Asterales</taxon>
        <taxon>Asteraceae</taxon>
        <taxon>Asteroideae</taxon>
        <taxon>Anthemideae</taxon>
        <taxon>Anthemidinae</taxon>
        <taxon>Tanacetum</taxon>
    </lineage>
</organism>
<protein>
    <submittedName>
        <fullName evidence="2">Uncharacterized protein</fullName>
    </submittedName>
</protein>
<dbReference type="EMBL" id="BQNB010015225">
    <property type="protein sequence ID" value="GJT37462.1"/>
    <property type="molecule type" value="Genomic_DNA"/>
</dbReference>
<keyword evidence="3" id="KW-1185">Reference proteome</keyword>
<comment type="caution">
    <text evidence="2">The sequence shown here is derived from an EMBL/GenBank/DDBJ whole genome shotgun (WGS) entry which is preliminary data.</text>
</comment>
<feature type="region of interest" description="Disordered" evidence="1">
    <location>
        <begin position="799"/>
        <end position="878"/>
    </location>
</feature>
<feature type="compositionally biased region" description="Polar residues" evidence="1">
    <location>
        <begin position="1012"/>
        <end position="1022"/>
    </location>
</feature>
<name>A0ABQ5DF21_9ASTR</name>
<feature type="compositionally biased region" description="Basic and acidic residues" evidence="1">
    <location>
        <begin position="1492"/>
        <end position="1515"/>
    </location>
</feature>
<feature type="compositionally biased region" description="Polar residues" evidence="1">
    <location>
        <begin position="1141"/>
        <end position="1155"/>
    </location>
</feature>
<gene>
    <name evidence="2" type="ORF">Tco_0937327</name>
</gene>
<evidence type="ECO:0000313" key="3">
    <source>
        <dbReference type="Proteomes" id="UP001151760"/>
    </source>
</evidence>
<proteinExistence type="predicted"/>
<evidence type="ECO:0000313" key="2">
    <source>
        <dbReference type="EMBL" id="GJT37462.1"/>
    </source>
</evidence>
<reference evidence="2" key="2">
    <citation type="submission" date="2022-01" db="EMBL/GenBank/DDBJ databases">
        <authorList>
            <person name="Yamashiro T."/>
            <person name="Shiraishi A."/>
            <person name="Satake H."/>
            <person name="Nakayama K."/>
        </authorList>
    </citation>
    <scope>NUCLEOTIDE SEQUENCE</scope>
</reference>
<evidence type="ECO:0000256" key="1">
    <source>
        <dbReference type="SAM" id="MobiDB-lite"/>
    </source>
</evidence>
<feature type="compositionally biased region" description="Basic and acidic residues" evidence="1">
    <location>
        <begin position="973"/>
        <end position="984"/>
    </location>
</feature>
<feature type="compositionally biased region" description="Basic residues" evidence="1">
    <location>
        <begin position="838"/>
        <end position="852"/>
    </location>
</feature>
<dbReference type="Proteomes" id="UP001151760">
    <property type="component" value="Unassembled WGS sequence"/>
</dbReference>